<evidence type="ECO:0000313" key="1">
    <source>
        <dbReference type="EMBL" id="KAF8650535.1"/>
    </source>
</evidence>
<reference evidence="1" key="1">
    <citation type="submission" date="2020-07" db="EMBL/GenBank/DDBJ databases">
        <title>Genome sequence and genetic diversity analysis of an under-domesticated orphan crop, white fonio (Digitaria exilis).</title>
        <authorList>
            <person name="Bennetzen J.L."/>
            <person name="Chen S."/>
            <person name="Ma X."/>
            <person name="Wang X."/>
            <person name="Yssel A.E.J."/>
            <person name="Chaluvadi S.R."/>
            <person name="Johnson M."/>
            <person name="Gangashetty P."/>
            <person name="Hamidou F."/>
            <person name="Sanogo M.D."/>
            <person name="Zwaenepoel A."/>
            <person name="Wallace J."/>
            <person name="Van De Peer Y."/>
            <person name="Van Deynze A."/>
        </authorList>
    </citation>
    <scope>NUCLEOTIDE SEQUENCE</scope>
    <source>
        <tissue evidence="1">Leaves</tissue>
    </source>
</reference>
<organism evidence="1 2">
    <name type="scientific">Digitaria exilis</name>
    <dbReference type="NCBI Taxonomy" id="1010633"/>
    <lineage>
        <taxon>Eukaryota</taxon>
        <taxon>Viridiplantae</taxon>
        <taxon>Streptophyta</taxon>
        <taxon>Embryophyta</taxon>
        <taxon>Tracheophyta</taxon>
        <taxon>Spermatophyta</taxon>
        <taxon>Magnoliopsida</taxon>
        <taxon>Liliopsida</taxon>
        <taxon>Poales</taxon>
        <taxon>Poaceae</taxon>
        <taxon>PACMAD clade</taxon>
        <taxon>Panicoideae</taxon>
        <taxon>Panicodae</taxon>
        <taxon>Paniceae</taxon>
        <taxon>Anthephorinae</taxon>
        <taxon>Digitaria</taxon>
    </lineage>
</organism>
<proteinExistence type="predicted"/>
<gene>
    <name evidence="1" type="ORF">HU200_063909</name>
</gene>
<keyword evidence="2" id="KW-1185">Reference proteome</keyword>
<name>A0A835DYP9_9POAL</name>
<dbReference type="AlphaFoldDB" id="A0A835DYP9"/>
<protein>
    <submittedName>
        <fullName evidence="1">Uncharacterized protein</fullName>
    </submittedName>
</protein>
<accession>A0A835DYP9</accession>
<sequence length="95" mass="10810">MPLNLCTMSRRRARRVDRQPRRRATTTADRAARLLQDVRQRTLRLLLLEPVHADVLLADGWPVQPQVPSSSGRRPPCCADDHHKLTQVAAAKVNR</sequence>
<dbReference type="EMBL" id="JACEFO010002724">
    <property type="protein sequence ID" value="KAF8650535.1"/>
    <property type="molecule type" value="Genomic_DNA"/>
</dbReference>
<evidence type="ECO:0000313" key="2">
    <source>
        <dbReference type="Proteomes" id="UP000636709"/>
    </source>
</evidence>
<comment type="caution">
    <text evidence="1">The sequence shown here is derived from an EMBL/GenBank/DDBJ whole genome shotgun (WGS) entry which is preliminary data.</text>
</comment>
<dbReference type="Proteomes" id="UP000636709">
    <property type="component" value="Unassembled WGS sequence"/>
</dbReference>